<evidence type="ECO:0008006" key="4">
    <source>
        <dbReference type="Google" id="ProtNLM"/>
    </source>
</evidence>
<name>A0ABD5PD11_9EURY</name>
<evidence type="ECO:0000313" key="2">
    <source>
        <dbReference type="EMBL" id="MFC4358369.1"/>
    </source>
</evidence>
<accession>A0ABD5PD11</accession>
<gene>
    <name evidence="2" type="ORF">ACFO0N_10475</name>
</gene>
<organism evidence="2 3">
    <name type="scientific">Halobium salinum</name>
    <dbReference type="NCBI Taxonomy" id="1364940"/>
    <lineage>
        <taxon>Archaea</taxon>
        <taxon>Methanobacteriati</taxon>
        <taxon>Methanobacteriota</taxon>
        <taxon>Stenosarchaea group</taxon>
        <taxon>Halobacteria</taxon>
        <taxon>Halobacteriales</taxon>
        <taxon>Haloferacaceae</taxon>
        <taxon>Halobium</taxon>
    </lineage>
</organism>
<feature type="region of interest" description="Disordered" evidence="1">
    <location>
        <begin position="1"/>
        <end position="21"/>
    </location>
</feature>
<dbReference type="EMBL" id="JBHSDS010000006">
    <property type="protein sequence ID" value="MFC4358369.1"/>
    <property type="molecule type" value="Genomic_DNA"/>
</dbReference>
<keyword evidence="3" id="KW-1185">Reference proteome</keyword>
<sequence length="72" mass="7975">MPTDERGSDARSTAERRRREDRLAAEFERVAAELGSGEAALHGYDVTLDPAHERGGVRFSGGWLRFDLAAEE</sequence>
<comment type="caution">
    <text evidence="2">The sequence shown here is derived from an EMBL/GenBank/DDBJ whole genome shotgun (WGS) entry which is preliminary data.</text>
</comment>
<reference evidence="2 3" key="1">
    <citation type="journal article" date="2019" name="Int. J. Syst. Evol. Microbiol.">
        <title>The Global Catalogue of Microorganisms (GCM) 10K type strain sequencing project: providing services to taxonomists for standard genome sequencing and annotation.</title>
        <authorList>
            <consortium name="The Broad Institute Genomics Platform"/>
            <consortium name="The Broad Institute Genome Sequencing Center for Infectious Disease"/>
            <person name="Wu L."/>
            <person name="Ma J."/>
        </authorList>
    </citation>
    <scope>NUCLEOTIDE SEQUENCE [LARGE SCALE GENOMIC DNA]</scope>
    <source>
        <strain evidence="2 3">CGMCC 1.12553</strain>
    </source>
</reference>
<dbReference type="Proteomes" id="UP001595921">
    <property type="component" value="Unassembled WGS sequence"/>
</dbReference>
<dbReference type="RefSeq" id="WP_267623926.1">
    <property type="nucleotide sequence ID" value="NZ_JAODIW010000008.1"/>
</dbReference>
<evidence type="ECO:0000256" key="1">
    <source>
        <dbReference type="SAM" id="MobiDB-lite"/>
    </source>
</evidence>
<proteinExistence type="predicted"/>
<protein>
    <recommendedName>
        <fullName evidence="4">Amphi-Trp domain-containing protein</fullName>
    </recommendedName>
</protein>
<evidence type="ECO:0000313" key="3">
    <source>
        <dbReference type="Proteomes" id="UP001595921"/>
    </source>
</evidence>
<dbReference type="AlphaFoldDB" id="A0ABD5PD11"/>